<dbReference type="RefSeq" id="WP_015329531.1">
    <property type="nucleotide sequence ID" value="NC_020054.1"/>
</dbReference>
<name>I0K2S8_9BACT</name>
<dbReference type="AlphaFoldDB" id="I0K2S8"/>
<sequence length="312" mass="35918">MTWTSTQQENLLTLIRRRGERIALAQQLATLTKTIEKQRTQQAALYERWSHEQADVDRLERLSWASIYYNLLNRHDEQLTKEQAEAQRARLDYDAINAEVEALTQQLAALQTRLATYADVESAYTQLMQDKKQAVQEQQDTAYQRLADALTTAEQQVTELTEARQAGRQAAHEVEALIRLIGDAHRLGNWDMFTSSSLLSAMKYGKLDDVRDQSQRVAYGVNRFRSELADVHQQLHGEWTFDDGLTRFVDIFFDNVFTDFSVQRRIEKAQTNAQQLQAQLGQALDAVTKQHETAIADQTQRTHALRTYLEQA</sequence>
<keyword evidence="1" id="KW-0175">Coiled coil</keyword>
<dbReference type="OrthoDB" id="3540923at2"/>
<keyword evidence="3" id="KW-1185">Reference proteome</keyword>
<dbReference type="STRING" id="1166018.FAES_0419"/>
<dbReference type="HOGENOM" id="CLU_073844_0_1_10"/>
<dbReference type="EMBL" id="HE796683">
    <property type="protein sequence ID" value="CCG98431.1"/>
    <property type="molecule type" value="Genomic_DNA"/>
</dbReference>
<dbReference type="KEGG" id="fae:FAES_0419"/>
<protein>
    <submittedName>
        <fullName evidence="2">Uncharacterized protein</fullName>
    </submittedName>
</protein>
<dbReference type="Proteomes" id="UP000011058">
    <property type="component" value="Chromosome"/>
</dbReference>
<evidence type="ECO:0000256" key="1">
    <source>
        <dbReference type="SAM" id="Coils"/>
    </source>
</evidence>
<gene>
    <name evidence="2" type="ORF">FAES_0419</name>
</gene>
<accession>I0K2S8</accession>
<evidence type="ECO:0000313" key="2">
    <source>
        <dbReference type="EMBL" id="CCG98431.1"/>
    </source>
</evidence>
<reference evidence="2 3" key="1">
    <citation type="journal article" date="2012" name="J. Bacteriol.">
        <title>Genome Sequence of Fibrella aestuarina BUZ 2T, a Filamentous Marine Bacterium.</title>
        <authorList>
            <person name="Filippini M."/>
            <person name="Qi W."/>
            <person name="Blom J."/>
            <person name="Goesmann A."/>
            <person name="Smits T.H."/>
            <person name="Bagheri H.C."/>
        </authorList>
    </citation>
    <scope>NUCLEOTIDE SEQUENCE [LARGE SCALE GENOMIC DNA]</scope>
    <source>
        <strain evidence="3">BUZ 2T</strain>
    </source>
</reference>
<proteinExistence type="predicted"/>
<dbReference type="PATRIC" id="fig|1166018.3.peg.426"/>
<feature type="coiled-coil region" evidence="1">
    <location>
        <begin position="72"/>
        <end position="163"/>
    </location>
</feature>
<evidence type="ECO:0000313" key="3">
    <source>
        <dbReference type="Proteomes" id="UP000011058"/>
    </source>
</evidence>
<organism evidence="2 3">
    <name type="scientific">Fibrella aestuarina BUZ 2</name>
    <dbReference type="NCBI Taxonomy" id="1166018"/>
    <lineage>
        <taxon>Bacteria</taxon>
        <taxon>Pseudomonadati</taxon>
        <taxon>Bacteroidota</taxon>
        <taxon>Cytophagia</taxon>
        <taxon>Cytophagales</taxon>
        <taxon>Spirosomataceae</taxon>
        <taxon>Fibrella</taxon>
    </lineage>
</organism>
<dbReference type="eggNOG" id="COG3064">
    <property type="taxonomic scope" value="Bacteria"/>
</dbReference>